<evidence type="ECO:0000256" key="4">
    <source>
        <dbReference type="RuleBase" id="RU365069"/>
    </source>
</evidence>
<dbReference type="PANTHER" id="PTHR13043:SF1">
    <property type="entry name" value="EXOCYST COMPLEX COMPONENT 2"/>
    <property type="match status" value="1"/>
</dbReference>
<feature type="domain" description="Exocyst complex component EXOC2/Sec5 N-terminal" evidence="5">
    <location>
        <begin position="2"/>
        <end position="314"/>
    </location>
</feature>
<evidence type="ECO:0000259" key="5">
    <source>
        <dbReference type="Pfam" id="PF15469"/>
    </source>
</evidence>
<dbReference type="GO" id="GO:0015031">
    <property type="term" value="P:protein transport"/>
    <property type="evidence" value="ECO:0007669"/>
    <property type="project" value="UniProtKB-KW"/>
</dbReference>
<evidence type="ECO:0000313" key="6">
    <source>
        <dbReference type="EMBL" id="OAO15152.1"/>
    </source>
</evidence>
<sequence length="694" mass="78820">MKFLLEIHKATSLSDLGKGLTTMKETVLDEETRLKKLVKDYFGDFVTARKTIEQLETTLSDPTYFTPEKDLVVEAPVEATVDMAEDMIAPLQANREKIYSLQNSLQLFRKYRLMFPTIDNVKSYLEKKQWDRLLKEYNKYKSVIVTSQEQNIVIEMIKEHMMGYIHQAISEILTLLYNSSNTLSPEQQSYLINIVIGLDYDHVPELFMVQNALQAWKQGISFCTEKLMSACELERIDLNHVTNEGSKELVCALLLDYCEELATRYHAVLRNVKEVLASMMKRVPDLTEVSDSVNEMIANISEIMACFMNQITWLFDVATNTESVTLFSTDAVLKVYSVVHVDMHQSCDNTFGVLRKSATKNGNEQLVTILDNIETIFVQKQTVLEIFVINNFIRLSFDGMAEAVMGVEAERLLLSPYLITECMMNVEGTGKMKLPLVEFHDAVMKCFDGVACHLRGYEERISPVVMKFFLSTVQAVFDAMRKLVPDVSSAPLTTLLNLAYSLGYVKTSLVEEPLAKYVFIKKEKELKALYAGISGAMKQYTECYLERNEREMLKTLKKCYGMDWVAFKALQPVGGCMRSEAAFFLVSLALISGDLSLYLGMEAKETLAKIEKQAMAYLVETFQGYSNITEEAYCQLMVEISVMEKAIPSSDFATLRLLLEKAFRGGASVESKAVIAKYVEESERKLKRIITTLN</sequence>
<organism evidence="6 7">
    <name type="scientific">Blastocystis sp. subtype 1 (strain ATCC 50177 / NandII)</name>
    <dbReference type="NCBI Taxonomy" id="478820"/>
    <lineage>
        <taxon>Eukaryota</taxon>
        <taxon>Sar</taxon>
        <taxon>Stramenopiles</taxon>
        <taxon>Bigyra</taxon>
        <taxon>Opalozoa</taxon>
        <taxon>Opalinata</taxon>
        <taxon>Blastocystidae</taxon>
        <taxon>Blastocystis</taxon>
    </lineage>
</organism>
<accession>A0A196SG76</accession>
<dbReference type="InterPro" id="IPR029175">
    <property type="entry name" value="EXOC2/Sec5"/>
</dbReference>
<dbReference type="Proteomes" id="UP000078348">
    <property type="component" value="Unassembled WGS sequence"/>
</dbReference>
<comment type="function">
    <text evidence="4">Component of the exocyst complex involved in the docking of exocytic vesicles with fusion sites on the plasma membrane.</text>
</comment>
<proteinExistence type="inferred from homology"/>
<keyword evidence="2 4" id="KW-0813">Transport</keyword>
<gene>
    <name evidence="6" type="ORF">AV274_3138</name>
</gene>
<evidence type="ECO:0000256" key="2">
    <source>
        <dbReference type="ARBA" id="ARBA00022448"/>
    </source>
</evidence>
<dbReference type="AlphaFoldDB" id="A0A196SG76"/>
<keyword evidence="7" id="KW-1185">Reference proteome</keyword>
<comment type="caution">
    <text evidence="6">The sequence shown here is derived from an EMBL/GenBank/DDBJ whole genome shotgun (WGS) entry which is preliminary data.</text>
</comment>
<evidence type="ECO:0000256" key="3">
    <source>
        <dbReference type="ARBA" id="ARBA00022483"/>
    </source>
</evidence>
<dbReference type="OrthoDB" id="26242at2759"/>
<evidence type="ECO:0000256" key="1">
    <source>
        <dbReference type="ARBA" id="ARBA00010578"/>
    </source>
</evidence>
<dbReference type="Pfam" id="PF15469">
    <property type="entry name" value="Sec5"/>
    <property type="match status" value="1"/>
</dbReference>
<protein>
    <recommendedName>
        <fullName evidence="4">Exocyst complex component</fullName>
    </recommendedName>
</protein>
<reference evidence="6 7" key="1">
    <citation type="submission" date="2016-05" db="EMBL/GenBank/DDBJ databases">
        <title>Nuclear genome of Blastocystis sp. subtype 1 NandII.</title>
        <authorList>
            <person name="Gentekaki E."/>
            <person name="Curtis B."/>
            <person name="Stairs C."/>
            <person name="Eme L."/>
            <person name="Herman E."/>
            <person name="Klimes V."/>
            <person name="Arias M.C."/>
            <person name="Elias M."/>
            <person name="Hilliou F."/>
            <person name="Klute M."/>
            <person name="Malik S.-B."/>
            <person name="Pightling A."/>
            <person name="Rachubinski R."/>
            <person name="Salas D."/>
            <person name="Schlacht A."/>
            <person name="Suga H."/>
            <person name="Archibald J."/>
            <person name="Ball S.G."/>
            <person name="Clark G."/>
            <person name="Dacks J."/>
            <person name="Van Der Giezen M."/>
            <person name="Tsaousis A."/>
            <person name="Roger A."/>
        </authorList>
    </citation>
    <scope>NUCLEOTIDE SEQUENCE [LARGE SCALE GENOMIC DNA]</scope>
    <source>
        <strain evidence="7">ATCC 50177 / NandII</strain>
    </source>
</reference>
<comment type="subunit">
    <text evidence="4">Component of the exocyst complex.</text>
</comment>
<comment type="similarity">
    <text evidence="1 4">Belongs to the SEC5 family.</text>
</comment>
<keyword evidence="3 4" id="KW-0268">Exocytosis</keyword>
<dbReference type="GO" id="GO:0006887">
    <property type="term" value="P:exocytosis"/>
    <property type="evidence" value="ECO:0007669"/>
    <property type="project" value="UniProtKB-KW"/>
</dbReference>
<dbReference type="STRING" id="478820.A0A196SG76"/>
<dbReference type="GO" id="GO:0006893">
    <property type="term" value="P:Golgi to plasma membrane transport"/>
    <property type="evidence" value="ECO:0007669"/>
    <property type="project" value="UniProtKB-UniRule"/>
</dbReference>
<keyword evidence="4" id="KW-0653">Protein transport</keyword>
<dbReference type="InterPro" id="IPR039481">
    <property type="entry name" value="EXOC2/Sec5_N_dom"/>
</dbReference>
<dbReference type="EMBL" id="LXWW01000168">
    <property type="protein sequence ID" value="OAO15152.1"/>
    <property type="molecule type" value="Genomic_DNA"/>
</dbReference>
<dbReference type="PANTHER" id="PTHR13043">
    <property type="entry name" value="EXOCYST COMPLEX COMPONENT SEC5"/>
    <property type="match status" value="1"/>
</dbReference>
<dbReference type="GO" id="GO:0000145">
    <property type="term" value="C:exocyst"/>
    <property type="evidence" value="ECO:0007669"/>
    <property type="project" value="UniProtKB-UniRule"/>
</dbReference>
<name>A0A196SG76_BLAHN</name>
<evidence type="ECO:0000313" key="7">
    <source>
        <dbReference type="Proteomes" id="UP000078348"/>
    </source>
</evidence>